<dbReference type="InterPro" id="IPR003691">
    <property type="entry name" value="FluC"/>
</dbReference>
<dbReference type="GO" id="GO:0046872">
    <property type="term" value="F:metal ion binding"/>
    <property type="evidence" value="ECO:0007669"/>
    <property type="project" value="UniProtKB-KW"/>
</dbReference>
<feature type="binding site" evidence="10">
    <location>
        <position position="77"/>
    </location>
    <ligand>
        <name>Na(+)</name>
        <dbReference type="ChEBI" id="CHEBI:29101"/>
        <note>structural</note>
    </ligand>
</feature>
<comment type="subcellular location">
    <subcellularLocation>
        <location evidence="1 10">Cell membrane</location>
        <topology evidence="1 10">Multi-pass membrane protein</topology>
    </subcellularLocation>
</comment>
<evidence type="ECO:0000313" key="11">
    <source>
        <dbReference type="EMBL" id="PDO09783.1"/>
    </source>
</evidence>
<accession>A0A2A6DYG4</accession>
<feature type="transmembrane region" description="Helical" evidence="10">
    <location>
        <begin position="31"/>
        <end position="50"/>
    </location>
</feature>
<keyword evidence="10" id="KW-0479">Metal-binding</keyword>
<dbReference type="PANTHER" id="PTHR28259">
    <property type="entry name" value="FLUORIDE EXPORT PROTEIN 1-RELATED"/>
    <property type="match status" value="1"/>
</dbReference>
<keyword evidence="6 10" id="KW-0407">Ion channel</keyword>
<evidence type="ECO:0000256" key="1">
    <source>
        <dbReference type="ARBA" id="ARBA00004651"/>
    </source>
</evidence>
<keyword evidence="4 10" id="KW-1133">Transmembrane helix</keyword>
<keyword evidence="10" id="KW-0813">Transport</keyword>
<evidence type="ECO:0000256" key="8">
    <source>
        <dbReference type="ARBA" id="ARBA00035585"/>
    </source>
</evidence>
<dbReference type="AlphaFoldDB" id="A0A2A6DYG4"/>
<name>A0A2A6DYG4_9BACL</name>
<comment type="similarity">
    <text evidence="7 10">Belongs to the fluoride channel Fluc/FEX (TC 1.A.43) family.</text>
</comment>
<feature type="transmembrane region" description="Helical" evidence="10">
    <location>
        <begin position="62"/>
        <end position="83"/>
    </location>
</feature>
<gene>
    <name evidence="10" type="primary">fluC</name>
    <name evidence="10" type="synonym">crcB</name>
    <name evidence="11" type="ORF">BLM47_10870</name>
</gene>
<keyword evidence="2 10" id="KW-1003">Cell membrane</keyword>
<dbReference type="Pfam" id="PF02537">
    <property type="entry name" value="CRCB"/>
    <property type="match status" value="1"/>
</dbReference>
<evidence type="ECO:0000256" key="10">
    <source>
        <dbReference type="HAMAP-Rule" id="MF_00454"/>
    </source>
</evidence>
<dbReference type="EMBL" id="MOXJ01000028">
    <property type="protein sequence ID" value="PDO09783.1"/>
    <property type="molecule type" value="Genomic_DNA"/>
</dbReference>
<evidence type="ECO:0000313" key="12">
    <source>
        <dbReference type="Proteomes" id="UP000243688"/>
    </source>
</evidence>
<comment type="function">
    <text evidence="9 10">Fluoride-specific ion channel. Important for reducing fluoride concentration in the cell, thus reducing its toxicity.</text>
</comment>
<evidence type="ECO:0000256" key="2">
    <source>
        <dbReference type="ARBA" id="ARBA00022475"/>
    </source>
</evidence>
<dbReference type="HAMAP" id="MF_00454">
    <property type="entry name" value="FluC"/>
    <property type="match status" value="1"/>
</dbReference>
<keyword evidence="10" id="KW-0915">Sodium</keyword>
<proteinExistence type="inferred from homology"/>
<dbReference type="GO" id="GO:0062054">
    <property type="term" value="F:fluoride channel activity"/>
    <property type="evidence" value="ECO:0007669"/>
    <property type="project" value="UniProtKB-UniRule"/>
</dbReference>
<protein>
    <recommendedName>
        <fullName evidence="10">Fluoride-specific ion channel FluC</fullName>
    </recommendedName>
</protein>
<comment type="activity regulation">
    <text evidence="10">Na(+) is not transported, but it plays an essential structural role and its presence is essential for fluoride channel function.</text>
</comment>
<evidence type="ECO:0000256" key="9">
    <source>
        <dbReference type="ARBA" id="ARBA00049940"/>
    </source>
</evidence>
<evidence type="ECO:0000256" key="5">
    <source>
        <dbReference type="ARBA" id="ARBA00023136"/>
    </source>
</evidence>
<feature type="binding site" evidence="10">
    <location>
        <position position="74"/>
    </location>
    <ligand>
        <name>Na(+)</name>
        <dbReference type="ChEBI" id="CHEBI:29101"/>
        <note>structural</note>
    </ligand>
</feature>
<evidence type="ECO:0000256" key="7">
    <source>
        <dbReference type="ARBA" id="ARBA00035120"/>
    </source>
</evidence>
<evidence type="ECO:0000256" key="4">
    <source>
        <dbReference type="ARBA" id="ARBA00022989"/>
    </source>
</evidence>
<dbReference type="Proteomes" id="UP000243688">
    <property type="component" value="Unassembled WGS sequence"/>
</dbReference>
<evidence type="ECO:0000256" key="3">
    <source>
        <dbReference type="ARBA" id="ARBA00022692"/>
    </source>
</evidence>
<dbReference type="GO" id="GO:0140114">
    <property type="term" value="P:cellular detoxification of fluoride"/>
    <property type="evidence" value="ECO:0007669"/>
    <property type="project" value="UniProtKB-UniRule"/>
</dbReference>
<evidence type="ECO:0000256" key="6">
    <source>
        <dbReference type="ARBA" id="ARBA00023303"/>
    </source>
</evidence>
<organism evidence="11 12">
    <name type="scientific">Candidatus Reconcilbacillus cellulovorans</name>
    <dbReference type="NCBI Taxonomy" id="1906605"/>
    <lineage>
        <taxon>Bacteria</taxon>
        <taxon>Bacillati</taxon>
        <taxon>Bacillota</taxon>
        <taxon>Bacilli</taxon>
        <taxon>Bacillales</taxon>
        <taxon>Paenibacillaceae</taxon>
        <taxon>Candidatus Reconcilbacillus</taxon>
    </lineage>
</organism>
<sequence length="134" mass="13747">MCHVAVGLAGAAGSLLRYALDAWIVVDRFSGFPWGTLAANAAGCFALGWLSVRFGEDDRLPVWVKIAATTGFLGSLTTFSALALETVELARQDGAPAAAGYAALSLILGLAMMFAGRKTATVVGALRPSGEEAA</sequence>
<dbReference type="PANTHER" id="PTHR28259:SF1">
    <property type="entry name" value="FLUORIDE EXPORT PROTEIN 1-RELATED"/>
    <property type="match status" value="1"/>
</dbReference>
<keyword evidence="5 10" id="KW-0472">Membrane</keyword>
<keyword evidence="3 10" id="KW-0812">Transmembrane</keyword>
<dbReference type="GO" id="GO:0005886">
    <property type="term" value="C:plasma membrane"/>
    <property type="evidence" value="ECO:0007669"/>
    <property type="project" value="UniProtKB-SubCell"/>
</dbReference>
<feature type="transmembrane region" description="Helical" evidence="10">
    <location>
        <begin position="95"/>
        <end position="115"/>
    </location>
</feature>
<reference evidence="11 12" key="1">
    <citation type="submission" date="2016-12" db="EMBL/GenBank/DDBJ databases">
        <title>Candidatus Reconcilibacillus cellulovorans genome.</title>
        <authorList>
            <person name="Kolinko S."/>
            <person name="Wu Y.-W."/>
            <person name="Tachea F."/>
            <person name="Denzel E."/>
            <person name="Hiras J."/>
            <person name="Baecker N."/>
            <person name="Chan L.J."/>
            <person name="Eichorst S.A."/>
            <person name="Frey D."/>
            <person name="Adams P.D."/>
            <person name="Pray T."/>
            <person name="Tanjore D."/>
            <person name="Petzold C.J."/>
            <person name="Gladden J.M."/>
            <person name="Simmons B.A."/>
            <person name="Singer S.W."/>
        </authorList>
    </citation>
    <scope>NUCLEOTIDE SEQUENCE [LARGE SCALE GENOMIC DNA]</scope>
    <source>
        <strain evidence="11">JTherm</strain>
    </source>
</reference>
<comment type="caution">
    <text evidence="11">The sequence shown here is derived from an EMBL/GenBank/DDBJ whole genome shotgun (WGS) entry which is preliminary data.</text>
</comment>
<comment type="catalytic activity">
    <reaction evidence="8">
        <text>fluoride(in) = fluoride(out)</text>
        <dbReference type="Rhea" id="RHEA:76159"/>
        <dbReference type="ChEBI" id="CHEBI:17051"/>
    </reaction>
    <physiologicalReaction direction="left-to-right" evidence="8">
        <dbReference type="Rhea" id="RHEA:76160"/>
    </physiologicalReaction>
</comment>
<keyword evidence="10" id="KW-0406">Ion transport</keyword>